<dbReference type="SUPFAM" id="SSF53163">
    <property type="entry name" value="HybD-like"/>
    <property type="match status" value="1"/>
</dbReference>
<keyword evidence="2" id="KW-0378">Hydrolase</keyword>
<comment type="caution">
    <text evidence="2">The sequence shown here is derived from an EMBL/GenBank/DDBJ whole genome shotgun (WGS) entry which is preliminary data.</text>
</comment>
<sequence>MDMKIAEIKKRHFKIRRELSCLLSELNLGQVPPVILCIGTDRMIGDSLGPLVGSLLARKRKARLLVYGTLSQPVHALNLDETLNEIKKKHPCSPVIAVDASLGEALQIGKISVRPGSLCPGAGVHKSLPLVGDISITGITGTDCSQPYLALQTARLSIVMEMAEIISLCILDACRKPSTALCGLPKPEAESPRRYIPDPLLQGHRWQSGSP</sequence>
<name>A0A9D1ACW6_9FIRM</name>
<dbReference type="AlphaFoldDB" id="A0A9D1ACW6"/>
<gene>
    <name evidence="2" type="primary">yyaC</name>
    <name evidence="2" type="ORF">IAB31_07780</name>
</gene>
<dbReference type="InterPro" id="IPR023430">
    <property type="entry name" value="Pept_HybD-like_dom_sf"/>
</dbReference>
<dbReference type="GO" id="GO:0008233">
    <property type="term" value="F:peptidase activity"/>
    <property type="evidence" value="ECO:0007669"/>
    <property type="project" value="UniProtKB-KW"/>
</dbReference>
<dbReference type="GO" id="GO:0006508">
    <property type="term" value="P:proteolysis"/>
    <property type="evidence" value="ECO:0007669"/>
    <property type="project" value="UniProtKB-KW"/>
</dbReference>
<reference evidence="2" key="2">
    <citation type="journal article" date="2021" name="PeerJ">
        <title>Extensive microbial diversity within the chicken gut microbiome revealed by metagenomics and culture.</title>
        <authorList>
            <person name="Gilroy R."/>
            <person name="Ravi A."/>
            <person name="Getino M."/>
            <person name="Pursley I."/>
            <person name="Horton D.L."/>
            <person name="Alikhan N.F."/>
            <person name="Baker D."/>
            <person name="Gharbi K."/>
            <person name="Hall N."/>
            <person name="Watson M."/>
            <person name="Adriaenssens E.M."/>
            <person name="Foster-Nyarko E."/>
            <person name="Jarju S."/>
            <person name="Secka A."/>
            <person name="Antonio M."/>
            <person name="Oren A."/>
            <person name="Chaudhuri R.R."/>
            <person name="La Ragione R."/>
            <person name="Hildebrand F."/>
            <person name="Pallen M.J."/>
        </authorList>
    </citation>
    <scope>NUCLEOTIDE SEQUENCE</scope>
    <source>
        <strain evidence="2">ChiSjej4B22-8148</strain>
    </source>
</reference>
<keyword evidence="2" id="KW-0645">Protease</keyword>
<evidence type="ECO:0000313" key="3">
    <source>
        <dbReference type="Proteomes" id="UP000886757"/>
    </source>
</evidence>
<proteinExistence type="predicted"/>
<accession>A0A9D1ACW6</accession>
<dbReference type="InterPro" id="IPR009665">
    <property type="entry name" value="YyaC"/>
</dbReference>
<evidence type="ECO:0000313" key="2">
    <source>
        <dbReference type="EMBL" id="HIR13806.1"/>
    </source>
</evidence>
<feature type="compositionally biased region" description="Basic and acidic residues" evidence="1">
    <location>
        <begin position="187"/>
        <end position="196"/>
    </location>
</feature>
<dbReference type="Proteomes" id="UP000886757">
    <property type="component" value="Unassembled WGS sequence"/>
</dbReference>
<dbReference type="Pfam" id="PF06866">
    <property type="entry name" value="DUF1256"/>
    <property type="match status" value="1"/>
</dbReference>
<feature type="region of interest" description="Disordered" evidence="1">
    <location>
        <begin position="187"/>
        <end position="211"/>
    </location>
</feature>
<reference evidence="2" key="1">
    <citation type="submission" date="2020-10" db="EMBL/GenBank/DDBJ databases">
        <authorList>
            <person name="Gilroy R."/>
        </authorList>
    </citation>
    <scope>NUCLEOTIDE SEQUENCE</scope>
    <source>
        <strain evidence="2">ChiSjej4B22-8148</strain>
    </source>
</reference>
<organism evidence="2 3">
    <name type="scientific">Candidatus Choladousia intestinavium</name>
    <dbReference type="NCBI Taxonomy" id="2840727"/>
    <lineage>
        <taxon>Bacteria</taxon>
        <taxon>Bacillati</taxon>
        <taxon>Bacillota</taxon>
        <taxon>Clostridia</taxon>
        <taxon>Lachnospirales</taxon>
        <taxon>Lachnospiraceae</taxon>
        <taxon>Lachnospiraceae incertae sedis</taxon>
        <taxon>Candidatus Choladousia</taxon>
    </lineage>
</organism>
<protein>
    <submittedName>
        <fullName evidence="2">Spore protease YyaC</fullName>
    </submittedName>
</protein>
<dbReference type="EMBL" id="DVGK01000087">
    <property type="protein sequence ID" value="HIR13806.1"/>
    <property type="molecule type" value="Genomic_DNA"/>
</dbReference>
<dbReference type="NCBIfam" id="TIGR02841">
    <property type="entry name" value="spore_YyaC"/>
    <property type="match status" value="1"/>
</dbReference>
<evidence type="ECO:0000256" key="1">
    <source>
        <dbReference type="SAM" id="MobiDB-lite"/>
    </source>
</evidence>